<dbReference type="GO" id="GO:0005737">
    <property type="term" value="C:cytoplasm"/>
    <property type="evidence" value="ECO:0007669"/>
    <property type="project" value="TreeGrafter"/>
</dbReference>
<evidence type="ECO:0000256" key="1">
    <source>
        <dbReference type="ARBA" id="ARBA00022679"/>
    </source>
</evidence>
<dbReference type="GO" id="GO:0008999">
    <property type="term" value="F:protein-N-terminal-alanine acetyltransferase activity"/>
    <property type="evidence" value="ECO:0007669"/>
    <property type="project" value="TreeGrafter"/>
</dbReference>
<organism evidence="5 6">
    <name type="scientific">Glutamicibacter halophytocola</name>
    <dbReference type="NCBI Taxonomy" id="1933880"/>
    <lineage>
        <taxon>Bacteria</taxon>
        <taxon>Bacillati</taxon>
        <taxon>Actinomycetota</taxon>
        <taxon>Actinomycetes</taxon>
        <taxon>Micrococcales</taxon>
        <taxon>Micrococcaceae</taxon>
        <taxon>Glutamicibacter</taxon>
    </lineage>
</organism>
<dbReference type="EMBL" id="CP102487">
    <property type="protein sequence ID" value="UUX59518.1"/>
    <property type="molecule type" value="Genomic_DNA"/>
</dbReference>
<evidence type="ECO:0000313" key="6">
    <source>
        <dbReference type="Proteomes" id="UP001060018"/>
    </source>
</evidence>
<sequence length="181" mass="20239">MRQLTLDSHTALRLLKVSDASQVAQAYLRNREHLSKWEPERADEYFTEAWQAENISQVLAAHQNGLAYPYGLFRGDALVGRFNIASVVRGPFQSGSLGYWVDHNFTGQGLASRAVAALRTEATDSLGLHRLEACTLLHNHASQQVLLKNGFGKIGMAPNYLKIAGRWQDHNLYQAILHDRA</sequence>
<evidence type="ECO:0000256" key="3">
    <source>
        <dbReference type="ARBA" id="ARBA00038502"/>
    </source>
</evidence>
<dbReference type="EC" id="2.3.1.-" evidence="5"/>
<accession>A0AA95BU52</accession>
<dbReference type="SUPFAM" id="SSF55729">
    <property type="entry name" value="Acyl-CoA N-acyltransferases (Nat)"/>
    <property type="match status" value="1"/>
</dbReference>
<reference evidence="5" key="1">
    <citation type="journal article" date="2022" name="Pest Manag. Sci.">
        <title>Glutamicibacter halophytocola-mediated host fitness of potato tuber moth on Solanaceae crops.</title>
        <authorList>
            <person name="Wang W."/>
            <person name="Xiao G."/>
            <person name="Du G."/>
            <person name="Chang L."/>
            <person name="Yang Y."/>
            <person name="Ye J."/>
            <person name="Chen B."/>
        </authorList>
    </citation>
    <scope>NUCLEOTIDE SEQUENCE</scope>
    <source>
        <strain evidence="5">S2</strain>
    </source>
</reference>
<feature type="domain" description="N-acetyltransferase" evidence="4">
    <location>
        <begin position="10"/>
        <end position="173"/>
    </location>
</feature>
<dbReference type="Pfam" id="PF13302">
    <property type="entry name" value="Acetyltransf_3"/>
    <property type="match status" value="1"/>
</dbReference>
<name>A0AA95BU52_9MICC</name>
<evidence type="ECO:0000259" key="4">
    <source>
        <dbReference type="PROSITE" id="PS51186"/>
    </source>
</evidence>
<gene>
    <name evidence="5" type="ORF">NUH22_02430</name>
</gene>
<dbReference type="PANTHER" id="PTHR43792:SF8">
    <property type="entry name" value="[RIBOSOMAL PROTEIN US5]-ALANINE N-ACETYLTRANSFERASE"/>
    <property type="match status" value="1"/>
</dbReference>
<dbReference type="PROSITE" id="PS51186">
    <property type="entry name" value="GNAT"/>
    <property type="match status" value="1"/>
</dbReference>
<dbReference type="PANTHER" id="PTHR43792">
    <property type="entry name" value="GNAT FAMILY, PUTATIVE (AFU_ORTHOLOGUE AFUA_3G00765)-RELATED-RELATED"/>
    <property type="match status" value="1"/>
</dbReference>
<keyword evidence="2 5" id="KW-0012">Acyltransferase</keyword>
<dbReference type="InterPro" id="IPR000182">
    <property type="entry name" value="GNAT_dom"/>
</dbReference>
<comment type="similarity">
    <text evidence="3">Belongs to the acetyltransferase family. RimJ subfamily.</text>
</comment>
<dbReference type="InterPro" id="IPR016181">
    <property type="entry name" value="Acyl_CoA_acyltransferase"/>
</dbReference>
<evidence type="ECO:0000256" key="2">
    <source>
        <dbReference type="ARBA" id="ARBA00023315"/>
    </source>
</evidence>
<evidence type="ECO:0000313" key="5">
    <source>
        <dbReference type="EMBL" id="UUX59518.1"/>
    </source>
</evidence>
<dbReference type="Proteomes" id="UP001060018">
    <property type="component" value="Chromosome"/>
</dbReference>
<dbReference type="InterPro" id="IPR051531">
    <property type="entry name" value="N-acetyltransferase"/>
</dbReference>
<dbReference type="AlphaFoldDB" id="A0AA95BU52"/>
<keyword evidence="1 5" id="KW-0808">Transferase</keyword>
<dbReference type="Gene3D" id="3.40.630.30">
    <property type="match status" value="1"/>
</dbReference>
<proteinExistence type="inferred from homology"/>
<protein>
    <submittedName>
        <fullName evidence="5">GNAT family N-acetyltransferase</fullName>
        <ecNumber evidence="5">2.3.1.-</ecNumber>
    </submittedName>
</protein>
<dbReference type="RefSeq" id="WP_257745865.1">
    <property type="nucleotide sequence ID" value="NZ_CP102487.1"/>
</dbReference>